<dbReference type="GO" id="GO:0009103">
    <property type="term" value="P:lipopolysaccharide biosynthetic process"/>
    <property type="evidence" value="ECO:0007669"/>
    <property type="project" value="UniProtKB-ARBA"/>
</dbReference>
<dbReference type="PANTHER" id="PTHR33908">
    <property type="entry name" value="MANNOSYLTRANSFERASE YKCB-RELATED"/>
    <property type="match status" value="1"/>
</dbReference>
<evidence type="ECO:0000256" key="4">
    <source>
        <dbReference type="ARBA" id="ARBA00022679"/>
    </source>
</evidence>
<feature type="transmembrane region" description="Helical" evidence="8">
    <location>
        <begin position="193"/>
        <end position="212"/>
    </location>
</feature>
<feature type="transmembrane region" description="Helical" evidence="8">
    <location>
        <begin position="110"/>
        <end position="140"/>
    </location>
</feature>
<keyword evidence="11" id="KW-1185">Reference proteome</keyword>
<keyword evidence="4" id="KW-0808">Transferase</keyword>
<keyword evidence="3" id="KW-0328">Glycosyltransferase</keyword>
<dbReference type="EMBL" id="PTQZ01000004">
    <property type="protein sequence ID" value="PQA52220.1"/>
    <property type="molecule type" value="Genomic_DNA"/>
</dbReference>
<accession>A0A2P6AVD1</accession>
<dbReference type="Proteomes" id="UP000243900">
    <property type="component" value="Unassembled WGS sequence"/>
</dbReference>
<dbReference type="Pfam" id="PF13231">
    <property type="entry name" value="PMT_2"/>
    <property type="match status" value="1"/>
</dbReference>
<evidence type="ECO:0000256" key="5">
    <source>
        <dbReference type="ARBA" id="ARBA00022692"/>
    </source>
</evidence>
<protein>
    <recommendedName>
        <fullName evidence="9">Glycosyltransferase RgtA/B/C/D-like domain-containing protein</fullName>
    </recommendedName>
</protein>
<reference evidence="11" key="1">
    <citation type="submission" date="2018-02" db="EMBL/GenBank/DDBJ databases">
        <title>Genome sequencing of Solimonas sp. HR-BB.</title>
        <authorList>
            <person name="Lee Y."/>
            <person name="Jeon C.O."/>
        </authorList>
    </citation>
    <scope>NUCLEOTIDE SEQUENCE [LARGE SCALE GENOMIC DNA]</scope>
    <source>
        <strain evidence="11">HR-E</strain>
    </source>
</reference>
<gene>
    <name evidence="10" type="ORF">C5O18_00465</name>
</gene>
<name>A0A2P6AVD1_9GAMM</name>
<evidence type="ECO:0000256" key="1">
    <source>
        <dbReference type="ARBA" id="ARBA00004651"/>
    </source>
</evidence>
<evidence type="ECO:0000313" key="11">
    <source>
        <dbReference type="Proteomes" id="UP000243900"/>
    </source>
</evidence>
<keyword evidence="2" id="KW-1003">Cell membrane</keyword>
<feature type="domain" description="Glycosyltransferase RgtA/B/C/D-like" evidence="9">
    <location>
        <begin position="57"/>
        <end position="203"/>
    </location>
</feature>
<evidence type="ECO:0000256" key="8">
    <source>
        <dbReference type="SAM" id="Phobius"/>
    </source>
</evidence>
<dbReference type="InterPro" id="IPR050297">
    <property type="entry name" value="LipidA_mod_glycosyltrf_83"/>
</dbReference>
<dbReference type="AlphaFoldDB" id="A0A2P6AVD1"/>
<feature type="transmembrane region" description="Helical" evidence="8">
    <location>
        <begin position="77"/>
        <end position="98"/>
    </location>
</feature>
<evidence type="ECO:0000256" key="3">
    <source>
        <dbReference type="ARBA" id="ARBA00022676"/>
    </source>
</evidence>
<evidence type="ECO:0000259" key="9">
    <source>
        <dbReference type="Pfam" id="PF13231"/>
    </source>
</evidence>
<feature type="transmembrane region" description="Helical" evidence="8">
    <location>
        <begin position="269"/>
        <end position="291"/>
    </location>
</feature>
<keyword evidence="6 8" id="KW-1133">Transmembrane helix</keyword>
<dbReference type="RefSeq" id="WP_105190924.1">
    <property type="nucleotide sequence ID" value="NZ_PTQZ01000004.1"/>
</dbReference>
<evidence type="ECO:0000313" key="10">
    <source>
        <dbReference type="EMBL" id="PQA52220.1"/>
    </source>
</evidence>
<feature type="transmembrane region" description="Helical" evidence="8">
    <location>
        <begin position="297"/>
        <end position="316"/>
    </location>
</feature>
<comment type="subcellular location">
    <subcellularLocation>
        <location evidence="1">Cell membrane</location>
        <topology evidence="1">Multi-pass membrane protein</topology>
    </subcellularLocation>
</comment>
<evidence type="ECO:0000256" key="6">
    <source>
        <dbReference type="ARBA" id="ARBA00022989"/>
    </source>
</evidence>
<dbReference type="GO" id="GO:0005886">
    <property type="term" value="C:plasma membrane"/>
    <property type="evidence" value="ECO:0007669"/>
    <property type="project" value="UniProtKB-SubCell"/>
</dbReference>
<feature type="transmembrane region" description="Helical" evidence="8">
    <location>
        <begin position="232"/>
        <end position="257"/>
    </location>
</feature>
<feature type="transmembrane region" description="Helical" evidence="8">
    <location>
        <begin position="152"/>
        <end position="181"/>
    </location>
</feature>
<dbReference type="OrthoDB" id="108054at2"/>
<keyword evidence="7 8" id="KW-0472">Membrane</keyword>
<keyword evidence="5 8" id="KW-0812">Transmembrane</keyword>
<dbReference type="GO" id="GO:0016763">
    <property type="term" value="F:pentosyltransferase activity"/>
    <property type="evidence" value="ECO:0007669"/>
    <property type="project" value="TreeGrafter"/>
</dbReference>
<evidence type="ECO:0000256" key="2">
    <source>
        <dbReference type="ARBA" id="ARBA00022475"/>
    </source>
</evidence>
<sequence>MSRILTGGMQRWLSASWPVILVPVLIIKLALAWLLPMTGDEAYFVLWGRHLDYGYYDHPPMAGWMMWVQQLVSEHRVWLRMPGLVTELVIAWALYAFLRGHGEQRARWLAVLFTLSPLSLINVFTLTDTGCILFAALSFLAASRALGRNSLAWAALAGAGLGLAFLSKYFAVLLGIGYLIFYFGVHRRAWAQGLVLVLAAIPFGLVNLHWNLTHCWSNLLFNLVNRNDDAGGIQLASLLAYVAMMLYVVLPPVLLGLRDAGRQPRPEAAMLPVLSLARTLALTGFIGYLLLSLRKDIGLHWVLWFYPMVLVLLWPLGVERLARITRTVSWISVVHVVVLFVVLLLPYQAWQSRPAVQWNLLAMREAPAILALAREAAAEQGADPATLALATRGYTASSVLSYQVRTPVMVLGTGSRYARQDDAWTDLRTVDGRDVLVLIKRTREAAEVADWFASASSFTVSLEGQDFHFVLGRGFRYAHYRETVLPEIRAHYYTFPDWLPECECEFIERYFPQQ</sequence>
<organism evidence="10 11">
    <name type="scientific">Amnimonas aquatica</name>
    <dbReference type="NCBI Taxonomy" id="2094561"/>
    <lineage>
        <taxon>Bacteria</taxon>
        <taxon>Pseudomonadati</taxon>
        <taxon>Pseudomonadota</taxon>
        <taxon>Gammaproteobacteria</taxon>
        <taxon>Moraxellales</taxon>
        <taxon>Moraxellaceae</taxon>
        <taxon>Amnimonas</taxon>
    </lineage>
</organism>
<dbReference type="PANTHER" id="PTHR33908:SF11">
    <property type="entry name" value="MEMBRANE PROTEIN"/>
    <property type="match status" value="1"/>
</dbReference>
<dbReference type="InterPro" id="IPR038731">
    <property type="entry name" value="RgtA/B/C-like"/>
</dbReference>
<feature type="transmembrane region" description="Helical" evidence="8">
    <location>
        <begin position="328"/>
        <end position="350"/>
    </location>
</feature>
<comment type="caution">
    <text evidence="10">The sequence shown here is derived from an EMBL/GenBank/DDBJ whole genome shotgun (WGS) entry which is preliminary data.</text>
</comment>
<proteinExistence type="predicted"/>
<evidence type="ECO:0000256" key="7">
    <source>
        <dbReference type="ARBA" id="ARBA00023136"/>
    </source>
</evidence>
<feature type="transmembrane region" description="Helical" evidence="8">
    <location>
        <begin position="12"/>
        <end position="35"/>
    </location>
</feature>